<comment type="caution">
    <text evidence="2">The sequence shown here is derived from an EMBL/GenBank/DDBJ whole genome shotgun (WGS) entry which is preliminary data.</text>
</comment>
<evidence type="ECO:0000256" key="1">
    <source>
        <dbReference type="SAM" id="MobiDB-lite"/>
    </source>
</evidence>
<dbReference type="EMBL" id="MPGH01000001">
    <property type="protein sequence ID" value="OLN98068.1"/>
    <property type="molecule type" value="Genomic_DNA"/>
</dbReference>
<evidence type="ECO:0008006" key="4">
    <source>
        <dbReference type="Google" id="ProtNLM"/>
    </source>
</evidence>
<sequence length="211" mass="21096">MYTKTALVAALAGSATAFLDIRPEVLRRDILPEQTASPAADPCLNALGSVYANVPTPPPKVVSYQATAPPQTDPCSITFPSDITADYASYTSEVLSWANANAASIQSALSLCSTLTGLQTDIPFCTATGEGAKATGSSAPKATEGGDSGGSPSSSPSGSHSGSQTRTAVGSSETGSRNGTSQVTPNSGPRETSMVAAAVFVAGFVGVAAFL</sequence>
<gene>
    <name evidence="2" type="ORF">CCHL11_06784</name>
</gene>
<feature type="compositionally biased region" description="Low complexity" evidence="1">
    <location>
        <begin position="150"/>
        <end position="163"/>
    </location>
</feature>
<dbReference type="OrthoDB" id="3561078at2759"/>
<evidence type="ECO:0000313" key="3">
    <source>
        <dbReference type="Proteomes" id="UP000186583"/>
    </source>
</evidence>
<protein>
    <recommendedName>
        <fullName evidence="4">Infection structure specific protein</fullName>
    </recommendedName>
</protein>
<proteinExistence type="predicted"/>
<name>A0A1Q8S9B7_9PEZI</name>
<organism evidence="2 3">
    <name type="scientific">Colletotrichum chlorophyti</name>
    <dbReference type="NCBI Taxonomy" id="708187"/>
    <lineage>
        <taxon>Eukaryota</taxon>
        <taxon>Fungi</taxon>
        <taxon>Dikarya</taxon>
        <taxon>Ascomycota</taxon>
        <taxon>Pezizomycotina</taxon>
        <taxon>Sordariomycetes</taxon>
        <taxon>Hypocreomycetidae</taxon>
        <taxon>Glomerellales</taxon>
        <taxon>Glomerellaceae</taxon>
        <taxon>Colletotrichum</taxon>
    </lineage>
</organism>
<keyword evidence="3" id="KW-1185">Reference proteome</keyword>
<feature type="region of interest" description="Disordered" evidence="1">
    <location>
        <begin position="130"/>
        <end position="189"/>
    </location>
</feature>
<dbReference type="Proteomes" id="UP000186583">
    <property type="component" value="Unassembled WGS sequence"/>
</dbReference>
<reference evidence="2 3" key="1">
    <citation type="submission" date="2016-11" db="EMBL/GenBank/DDBJ databases">
        <title>Draft Genome Assembly of Colletotrichum chlorophyti a pathogen of herbaceous plants.</title>
        <authorList>
            <person name="Gan P."/>
            <person name="Narusaka M."/>
            <person name="Tsushima A."/>
            <person name="Narusaka Y."/>
            <person name="Takano Y."/>
            <person name="Shirasu K."/>
        </authorList>
    </citation>
    <scope>NUCLEOTIDE SEQUENCE [LARGE SCALE GENOMIC DNA]</scope>
    <source>
        <strain evidence="2 3">NTL11</strain>
    </source>
</reference>
<dbReference type="AlphaFoldDB" id="A0A1Q8S9B7"/>
<feature type="compositionally biased region" description="Polar residues" evidence="1">
    <location>
        <begin position="164"/>
        <end position="189"/>
    </location>
</feature>
<dbReference type="STRING" id="708187.A0A1Q8S9B7"/>
<evidence type="ECO:0000313" key="2">
    <source>
        <dbReference type="EMBL" id="OLN98068.1"/>
    </source>
</evidence>
<accession>A0A1Q8S9B7</accession>